<accession>A0A2T5IN02</accession>
<sequence length="134" mass="14920">MGILRVCGKRTIKWSIVDRLMCTLMLTMQDGFQITKGVVAEGLEGIQSNVELIMGNNSEVYILSLSKEVIASEKYEDVANKLVIDFNDLVLLKVGIFSFEPTGNEPALVLNVKNVYNIAVGDYPVDYNYEECSC</sequence>
<gene>
    <name evidence="1" type="ORF">C8U37_10569</name>
</gene>
<dbReference type="AlphaFoldDB" id="A0A2T5IN02"/>
<proteinExistence type="predicted"/>
<keyword evidence="2" id="KW-1185">Reference proteome</keyword>
<protein>
    <submittedName>
        <fullName evidence="1">Uncharacterized protein</fullName>
    </submittedName>
</protein>
<name>A0A2T5IN02_9LACT</name>
<organism evidence="1 2">
    <name type="scientific">Trichococcus patagoniensis</name>
    <dbReference type="NCBI Taxonomy" id="382641"/>
    <lineage>
        <taxon>Bacteria</taxon>
        <taxon>Bacillati</taxon>
        <taxon>Bacillota</taxon>
        <taxon>Bacilli</taxon>
        <taxon>Lactobacillales</taxon>
        <taxon>Carnobacteriaceae</taxon>
        <taxon>Trichococcus</taxon>
    </lineage>
</organism>
<reference evidence="1 2" key="1">
    <citation type="submission" date="2018-04" db="EMBL/GenBank/DDBJ databases">
        <title>Genomic Encyclopedia of Archaeal and Bacterial Type Strains, Phase II (KMG-II): from individual species to whole genera.</title>
        <authorList>
            <person name="Goeker M."/>
        </authorList>
    </citation>
    <scope>NUCLEOTIDE SEQUENCE [LARGE SCALE GENOMIC DNA]</scope>
    <source>
        <strain evidence="1 2">DSM 18806</strain>
    </source>
</reference>
<evidence type="ECO:0000313" key="2">
    <source>
        <dbReference type="Proteomes" id="UP000244161"/>
    </source>
</evidence>
<dbReference type="Proteomes" id="UP000244161">
    <property type="component" value="Unassembled WGS sequence"/>
</dbReference>
<dbReference type="EMBL" id="QAOM01000005">
    <property type="protein sequence ID" value="PTQ85183.1"/>
    <property type="molecule type" value="Genomic_DNA"/>
</dbReference>
<evidence type="ECO:0000313" key="1">
    <source>
        <dbReference type="EMBL" id="PTQ85183.1"/>
    </source>
</evidence>
<comment type="caution">
    <text evidence="1">The sequence shown here is derived from an EMBL/GenBank/DDBJ whole genome shotgun (WGS) entry which is preliminary data.</text>
</comment>